<protein>
    <submittedName>
        <fullName evidence="2">XRE family transcriptional regulator</fullName>
    </submittedName>
</protein>
<dbReference type="EMBL" id="SMLK01000001">
    <property type="protein sequence ID" value="TFZ08784.1"/>
    <property type="molecule type" value="Genomic_DNA"/>
</dbReference>
<dbReference type="Pfam" id="PF13560">
    <property type="entry name" value="HTH_31"/>
    <property type="match status" value="1"/>
</dbReference>
<reference evidence="2 3" key="1">
    <citation type="submission" date="2019-03" db="EMBL/GenBank/DDBJ databases">
        <title>Ramlibacter sp. 18x22-1, whole genome shotgun sequence.</title>
        <authorList>
            <person name="Zhang X."/>
            <person name="Feng G."/>
            <person name="Zhu H."/>
        </authorList>
    </citation>
    <scope>NUCLEOTIDE SEQUENCE [LARGE SCALE GENOMIC DNA]</scope>
    <source>
        <strain evidence="2 3">18x22-1</strain>
    </source>
</reference>
<dbReference type="SUPFAM" id="SSF47413">
    <property type="entry name" value="lambda repressor-like DNA-binding domains"/>
    <property type="match status" value="1"/>
</dbReference>
<sequence length="155" mass="16559">MPAAAPPLPEPAAQHLAQLGEQLRQARKRQQVTAAAAAEAAGMSRVTLHRIEKGETSVTVGAWLAAAQALGLELSLADPAQPAAQPLPDRIRLADYPQLKQLAWQLPGVEELTPQEALSLYERNWRHVDGQSLTMKEIALVNALATTIGGGRPLV</sequence>
<dbReference type="PROSITE" id="PS50943">
    <property type="entry name" value="HTH_CROC1"/>
    <property type="match status" value="1"/>
</dbReference>
<dbReference type="InterPro" id="IPR001387">
    <property type="entry name" value="Cro/C1-type_HTH"/>
</dbReference>
<dbReference type="InterPro" id="IPR010982">
    <property type="entry name" value="Lambda_DNA-bd_dom_sf"/>
</dbReference>
<dbReference type="Gene3D" id="1.10.260.40">
    <property type="entry name" value="lambda repressor-like DNA-binding domains"/>
    <property type="match status" value="1"/>
</dbReference>
<evidence type="ECO:0000313" key="2">
    <source>
        <dbReference type="EMBL" id="TFZ08784.1"/>
    </source>
</evidence>
<dbReference type="OrthoDB" id="5422231at2"/>
<dbReference type="RefSeq" id="WP_135248871.1">
    <property type="nucleotide sequence ID" value="NZ_SMLK01000001.1"/>
</dbReference>
<keyword evidence="3" id="KW-1185">Reference proteome</keyword>
<dbReference type="GO" id="GO:0003677">
    <property type="term" value="F:DNA binding"/>
    <property type="evidence" value="ECO:0007669"/>
    <property type="project" value="InterPro"/>
</dbReference>
<dbReference type="Proteomes" id="UP000297839">
    <property type="component" value="Unassembled WGS sequence"/>
</dbReference>
<organism evidence="2 3">
    <name type="scientific">Ramlibacter humi</name>
    <dbReference type="NCBI Taxonomy" id="2530451"/>
    <lineage>
        <taxon>Bacteria</taxon>
        <taxon>Pseudomonadati</taxon>
        <taxon>Pseudomonadota</taxon>
        <taxon>Betaproteobacteria</taxon>
        <taxon>Burkholderiales</taxon>
        <taxon>Comamonadaceae</taxon>
        <taxon>Ramlibacter</taxon>
    </lineage>
</organism>
<name>A0A4Z0CCJ2_9BURK</name>
<dbReference type="SMART" id="SM00530">
    <property type="entry name" value="HTH_XRE"/>
    <property type="match status" value="1"/>
</dbReference>
<evidence type="ECO:0000259" key="1">
    <source>
        <dbReference type="PROSITE" id="PS50943"/>
    </source>
</evidence>
<evidence type="ECO:0000313" key="3">
    <source>
        <dbReference type="Proteomes" id="UP000297839"/>
    </source>
</evidence>
<proteinExistence type="predicted"/>
<accession>A0A4Z0CCJ2</accession>
<dbReference type="AlphaFoldDB" id="A0A4Z0CCJ2"/>
<comment type="caution">
    <text evidence="2">The sequence shown here is derived from an EMBL/GenBank/DDBJ whole genome shotgun (WGS) entry which is preliminary data.</text>
</comment>
<dbReference type="CDD" id="cd00093">
    <property type="entry name" value="HTH_XRE"/>
    <property type="match status" value="1"/>
</dbReference>
<gene>
    <name evidence="2" type="ORF">EZ216_06490</name>
</gene>
<feature type="domain" description="HTH cro/C1-type" evidence="1">
    <location>
        <begin position="23"/>
        <end position="77"/>
    </location>
</feature>